<reference evidence="2 3" key="1">
    <citation type="submission" date="2015-09" db="EMBL/GenBank/DDBJ databases">
        <title>Draft genome of the parasitic nematode Teladorsagia circumcincta isolate WARC Sus (inbred).</title>
        <authorList>
            <person name="Mitreva M."/>
        </authorList>
    </citation>
    <scope>NUCLEOTIDE SEQUENCE [LARGE SCALE GENOMIC DNA]</scope>
    <source>
        <strain evidence="2 3">S</strain>
    </source>
</reference>
<proteinExistence type="predicted"/>
<evidence type="ECO:0000256" key="1">
    <source>
        <dbReference type="SAM" id="MobiDB-lite"/>
    </source>
</evidence>
<dbReference type="AlphaFoldDB" id="A0A2G9V0D9"/>
<sequence>MTEVLMPMISWRLGRQTRKASSSCEATPKSSPPSIRNLISTMTATI</sequence>
<feature type="region of interest" description="Disordered" evidence="1">
    <location>
        <begin position="16"/>
        <end position="46"/>
    </location>
</feature>
<keyword evidence="3" id="KW-1185">Reference proteome</keyword>
<gene>
    <name evidence="2" type="ORF">TELCIR_01981</name>
</gene>
<evidence type="ECO:0000313" key="2">
    <source>
        <dbReference type="EMBL" id="PIO75969.1"/>
    </source>
</evidence>
<feature type="compositionally biased region" description="Polar residues" evidence="1">
    <location>
        <begin position="19"/>
        <end position="46"/>
    </location>
</feature>
<dbReference type="Proteomes" id="UP000230423">
    <property type="component" value="Unassembled WGS sequence"/>
</dbReference>
<evidence type="ECO:0000313" key="3">
    <source>
        <dbReference type="Proteomes" id="UP000230423"/>
    </source>
</evidence>
<organism evidence="2 3">
    <name type="scientific">Teladorsagia circumcincta</name>
    <name type="common">Brown stomach worm</name>
    <name type="synonym">Ostertagia circumcincta</name>
    <dbReference type="NCBI Taxonomy" id="45464"/>
    <lineage>
        <taxon>Eukaryota</taxon>
        <taxon>Metazoa</taxon>
        <taxon>Ecdysozoa</taxon>
        <taxon>Nematoda</taxon>
        <taxon>Chromadorea</taxon>
        <taxon>Rhabditida</taxon>
        <taxon>Rhabditina</taxon>
        <taxon>Rhabditomorpha</taxon>
        <taxon>Strongyloidea</taxon>
        <taxon>Trichostrongylidae</taxon>
        <taxon>Teladorsagia</taxon>
    </lineage>
</organism>
<accession>A0A2G9V0D9</accession>
<protein>
    <submittedName>
        <fullName evidence="2">Uncharacterized protein</fullName>
    </submittedName>
</protein>
<name>A0A2G9V0D9_TELCI</name>
<dbReference type="EMBL" id="KZ345090">
    <property type="protein sequence ID" value="PIO75969.1"/>
    <property type="molecule type" value="Genomic_DNA"/>
</dbReference>